<evidence type="ECO:0000313" key="2">
    <source>
        <dbReference type="EMBL" id="QIJ03699.1"/>
    </source>
</evidence>
<reference evidence="2 3" key="1">
    <citation type="submission" date="2019-11" db="EMBL/GenBank/DDBJ databases">
        <title>Complete Genome Sequence of Shewanella chilikensis Strain DC57, Isolated from Corroded Seal Rings at a floating production facility in Australia.</title>
        <authorList>
            <person name="Salgar-Chaparro S.J."/>
            <person name="Castillo-Villamizar G.A."/>
            <person name="Poehlein A."/>
            <person name="Daniel R."/>
            <person name="Machuca L."/>
        </authorList>
    </citation>
    <scope>NUCLEOTIDE SEQUENCE [LARGE SCALE GENOMIC DNA]</scope>
    <source>
        <strain evidence="2 3">DC57</strain>
    </source>
</reference>
<gene>
    <name evidence="2" type="ORF">GII14_05560</name>
</gene>
<dbReference type="RefSeq" id="WP_165564620.1">
    <property type="nucleotide sequence ID" value="NZ_CP045857.1"/>
</dbReference>
<dbReference type="SUPFAM" id="SSF143243">
    <property type="entry name" value="Nqo5-like"/>
    <property type="match status" value="1"/>
</dbReference>
<organism evidence="2 3">
    <name type="scientific">Shewanella chilikensis</name>
    <dbReference type="NCBI Taxonomy" id="558541"/>
    <lineage>
        <taxon>Bacteria</taxon>
        <taxon>Pseudomonadati</taxon>
        <taxon>Pseudomonadota</taxon>
        <taxon>Gammaproteobacteria</taxon>
        <taxon>Alteromonadales</taxon>
        <taxon>Shewanellaceae</taxon>
        <taxon>Shewanella</taxon>
    </lineage>
</organism>
<accession>A0A6G7LPK5</accession>
<feature type="domain" description="NADH:ubiquinone oxidoreductase 30kDa subunit" evidence="1">
    <location>
        <begin position="41"/>
        <end position="141"/>
    </location>
</feature>
<dbReference type="Proteomes" id="UP000502117">
    <property type="component" value="Chromosome"/>
</dbReference>
<dbReference type="AlphaFoldDB" id="A0A6G7LPK5"/>
<dbReference type="Pfam" id="PF00329">
    <property type="entry name" value="Complex1_30kDa"/>
    <property type="match status" value="1"/>
</dbReference>
<dbReference type="Gene3D" id="3.30.460.80">
    <property type="entry name" value="NADH:ubiquinone oxidoreductase, 30kDa subunit"/>
    <property type="match status" value="1"/>
</dbReference>
<sequence>MTDIIQQIDCLLKEQLQGDYRLSHHRNNKGVLALWCPLQQSRDILPVAQMVKALHGRLSTITAYQQKSSQPTDDHEVAYHFDIDGTTLTATIQLRGQAKEIDSLTPIFRNADWHEREFMELYDITVIGHPNPRRLFIDESIDPAVLQRFVPYSAMVNAASTKTLWEHIMDKREEA</sequence>
<dbReference type="EMBL" id="CP045857">
    <property type="protein sequence ID" value="QIJ03699.1"/>
    <property type="molecule type" value="Genomic_DNA"/>
</dbReference>
<proteinExistence type="predicted"/>
<name>A0A6G7LPK5_9GAMM</name>
<dbReference type="InterPro" id="IPR037232">
    <property type="entry name" value="NADH_quin_OxRdtase_su_C/D-like"/>
</dbReference>
<protein>
    <submittedName>
        <fullName evidence="2">NADH-quinone oxidoreductase subunit C</fullName>
    </submittedName>
</protein>
<evidence type="ECO:0000313" key="3">
    <source>
        <dbReference type="Proteomes" id="UP000502117"/>
    </source>
</evidence>
<evidence type="ECO:0000259" key="1">
    <source>
        <dbReference type="Pfam" id="PF00329"/>
    </source>
</evidence>
<dbReference type="KEGG" id="schk:GII14_05560"/>
<dbReference type="GO" id="GO:0008137">
    <property type="term" value="F:NADH dehydrogenase (ubiquinone) activity"/>
    <property type="evidence" value="ECO:0007669"/>
    <property type="project" value="InterPro"/>
</dbReference>
<dbReference type="InterPro" id="IPR001268">
    <property type="entry name" value="NADH_UbQ_OxRdtase_30kDa_su"/>
</dbReference>